<proteinExistence type="inferred from homology"/>
<reference evidence="7" key="2">
    <citation type="journal article" date="2023" name="ISME Commun">
        <title>Characterization of a bloom-associated alphaproteobacterial lineage, 'Candidatus Phycosocius': insights into freshwater algal-bacterial interactions.</title>
        <authorList>
            <person name="Tanabe Y."/>
            <person name="Yamaguchi H."/>
            <person name="Yoshida M."/>
            <person name="Kai A."/>
            <person name="Okazaki Y."/>
        </authorList>
    </citation>
    <scope>NUCLEOTIDE SEQUENCE</scope>
    <source>
        <strain evidence="7">BOTRYCO-1</strain>
    </source>
</reference>
<feature type="transmembrane region" description="Helical" evidence="6">
    <location>
        <begin position="181"/>
        <end position="208"/>
    </location>
</feature>
<feature type="transmembrane region" description="Helical" evidence="6">
    <location>
        <begin position="274"/>
        <end position="296"/>
    </location>
</feature>
<protein>
    <recommendedName>
        <fullName evidence="9">Hybrid sensor histidine kinase/response regulator</fullName>
    </recommendedName>
</protein>
<feature type="transmembrane region" description="Helical" evidence="6">
    <location>
        <begin position="6"/>
        <end position="24"/>
    </location>
</feature>
<reference evidence="7" key="1">
    <citation type="submission" date="2021-05" db="EMBL/GenBank/DDBJ databases">
        <authorList>
            <person name="Tanabe Y."/>
        </authorList>
    </citation>
    <scope>NUCLEOTIDE SEQUENCE</scope>
    <source>
        <strain evidence="7">BOTRYCO-1</strain>
    </source>
</reference>
<dbReference type="Gene3D" id="1.20.1730.10">
    <property type="entry name" value="Sodium/glucose cotransporter"/>
    <property type="match status" value="1"/>
</dbReference>
<keyword evidence="4 6" id="KW-1133">Transmembrane helix</keyword>
<feature type="transmembrane region" description="Helical" evidence="6">
    <location>
        <begin position="150"/>
        <end position="169"/>
    </location>
</feature>
<dbReference type="PROSITE" id="PS50283">
    <property type="entry name" value="NA_SOLUT_SYMP_3"/>
    <property type="match status" value="1"/>
</dbReference>
<gene>
    <name evidence="7" type="ORF">PsB1_2070</name>
</gene>
<evidence type="ECO:0000256" key="1">
    <source>
        <dbReference type="ARBA" id="ARBA00004141"/>
    </source>
</evidence>
<feature type="transmembrane region" description="Helical" evidence="6">
    <location>
        <begin position="67"/>
        <end position="85"/>
    </location>
</feature>
<evidence type="ECO:0000256" key="2">
    <source>
        <dbReference type="ARBA" id="ARBA00006434"/>
    </source>
</evidence>
<keyword evidence="3 6" id="KW-0812">Transmembrane</keyword>
<dbReference type="InterPro" id="IPR001734">
    <property type="entry name" value="Na/solute_symporter"/>
</dbReference>
<feature type="transmembrane region" description="Helical" evidence="6">
    <location>
        <begin position="113"/>
        <end position="130"/>
    </location>
</feature>
<feature type="transmembrane region" description="Helical" evidence="6">
    <location>
        <begin position="316"/>
        <end position="336"/>
    </location>
</feature>
<evidence type="ECO:0000256" key="5">
    <source>
        <dbReference type="ARBA" id="ARBA00023136"/>
    </source>
</evidence>
<evidence type="ECO:0008006" key="9">
    <source>
        <dbReference type="Google" id="ProtNLM"/>
    </source>
</evidence>
<keyword evidence="8" id="KW-1185">Reference proteome</keyword>
<organism evidence="7 8">
    <name type="scientific">Candidatus Phycosocius spiralis</name>
    <dbReference type="NCBI Taxonomy" id="2815099"/>
    <lineage>
        <taxon>Bacteria</taxon>
        <taxon>Pseudomonadati</taxon>
        <taxon>Pseudomonadota</taxon>
        <taxon>Alphaproteobacteria</taxon>
        <taxon>Caulobacterales</taxon>
        <taxon>Caulobacterales incertae sedis</taxon>
        <taxon>Candidatus Phycosocius</taxon>
    </lineage>
</organism>
<evidence type="ECO:0000256" key="3">
    <source>
        <dbReference type="ARBA" id="ARBA00022692"/>
    </source>
</evidence>
<comment type="caution">
    <text evidence="7">The sequence shown here is derived from an EMBL/GenBank/DDBJ whole genome shotgun (WGS) entry which is preliminary data.</text>
</comment>
<accession>A0ABQ4PXX9</accession>
<keyword evidence="5 6" id="KW-0472">Membrane</keyword>
<comment type="subcellular location">
    <subcellularLocation>
        <location evidence="1">Membrane</location>
        <topology evidence="1">Multi-pass membrane protein</topology>
    </subcellularLocation>
</comment>
<feature type="transmembrane region" description="Helical" evidence="6">
    <location>
        <begin position="36"/>
        <end position="55"/>
    </location>
</feature>
<evidence type="ECO:0000256" key="4">
    <source>
        <dbReference type="ARBA" id="ARBA00022989"/>
    </source>
</evidence>
<feature type="transmembrane region" description="Helical" evidence="6">
    <location>
        <begin position="236"/>
        <end position="262"/>
    </location>
</feature>
<name>A0ABQ4PXX9_9PROT</name>
<dbReference type="Proteomes" id="UP001161064">
    <property type="component" value="Unassembled WGS sequence"/>
</dbReference>
<dbReference type="EMBL" id="BPFZ01000016">
    <property type="protein sequence ID" value="GIU67916.1"/>
    <property type="molecule type" value="Genomic_DNA"/>
</dbReference>
<dbReference type="RefSeq" id="WP_284361246.1">
    <property type="nucleotide sequence ID" value="NZ_BPFZ01000016.1"/>
</dbReference>
<sequence length="392" mass="41586">MQGALPFILALLYAGLLFAFASWAEGKSSEKLKSALRGPAYAFAIGVYCTTWTYYGAVGSAVADGWSYLPIYLGPILLLFGRAFLIRMIDAVKSDGANSISEFIGGRFGSSRVVAALVTILALLGSIPYIALQLRSLSTTFALVSGVQNIPVIACVSAGLLALWAMLYGTRRYEASSRNDAVLFAVGFESVVKLIALLVVASLAIMLFGQETPSVLTATSQSVATIFDPGKINADFFVFTFMSMAAIIALPRQFYIMVIGATSSRDVEQARWPFVVYMLATLLVVVPIAAAGIAFLPSSASPDLFVLGLPLSRGHTFIAVFVFLGGLSAATSMVLVETIALATMVSNDLVAPALLRKRADAATADFGDTLFLARRFVIGTIMGVAHLGFAYI</sequence>
<evidence type="ECO:0000313" key="7">
    <source>
        <dbReference type="EMBL" id="GIU67916.1"/>
    </source>
</evidence>
<comment type="similarity">
    <text evidence="2">Belongs to the sodium:solute symporter (SSF) (TC 2.A.21) family.</text>
</comment>
<dbReference type="InterPro" id="IPR038377">
    <property type="entry name" value="Na/Glc_symporter_sf"/>
</dbReference>
<evidence type="ECO:0000313" key="8">
    <source>
        <dbReference type="Proteomes" id="UP001161064"/>
    </source>
</evidence>
<evidence type="ECO:0000256" key="6">
    <source>
        <dbReference type="SAM" id="Phobius"/>
    </source>
</evidence>